<sequence>MRITDLEDEVRALRKQVEELRRSDGVVVPPWLPVAFGPVRPQDLPTVTSSSFETVWEARFTKLYPFVALTTVQGCDEGTVGAAQLVATDLGTGEEEVVDAWPLGVGVAWARRGPYELPDDRYPGEVRLSMRYRRSGGPGAVRASVVDAAQHPAD</sequence>
<organism evidence="1 2">
    <name type="scientific">Umezawaea endophytica</name>
    <dbReference type="NCBI Taxonomy" id="1654476"/>
    <lineage>
        <taxon>Bacteria</taxon>
        <taxon>Bacillati</taxon>
        <taxon>Actinomycetota</taxon>
        <taxon>Actinomycetes</taxon>
        <taxon>Pseudonocardiales</taxon>
        <taxon>Pseudonocardiaceae</taxon>
        <taxon>Umezawaea</taxon>
    </lineage>
</organism>
<dbReference type="AlphaFoldDB" id="A0A9X2VQZ1"/>
<reference evidence="1" key="1">
    <citation type="submission" date="2022-08" db="EMBL/GenBank/DDBJ databases">
        <authorList>
            <person name="Tistechok S."/>
            <person name="Samborskyy M."/>
            <person name="Roman I."/>
        </authorList>
    </citation>
    <scope>NUCLEOTIDE SEQUENCE</scope>
    <source>
        <strain evidence="1">DSM 103496</strain>
    </source>
</reference>
<evidence type="ECO:0000313" key="2">
    <source>
        <dbReference type="Proteomes" id="UP001141259"/>
    </source>
</evidence>
<dbReference type="RefSeq" id="WP_259626580.1">
    <property type="nucleotide sequence ID" value="NZ_JANYMP010000016.1"/>
</dbReference>
<keyword evidence="2" id="KW-1185">Reference proteome</keyword>
<proteinExistence type="predicted"/>
<accession>A0A9X2VQZ1</accession>
<evidence type="ECO:0000313" key="1">
    <source>
        <dbReference type="EMBL" id="MCS7481091.1"/>
    </source>
</evidence>
<gene>
    <name evidence="1" type="ORF">NZH93_29910</name>
</gene>
<protein>
    <submittedName>
        <fullName evidence="1">Uncharacterized protein</fullName>
    </submittedName>
</protein>
<comment type="caution">
    <text evidence="1">The sequence shown here is derived from an EMBL/GenBank/DDBJ whole genome shotgun (WGS) entry which is preliminary data.</text>
</comment>
<dbReference type="EMBL" id="JANYMP010000016">
    <property type="protein sequence ID" value="MCS7481091.1"/>
    <property type="molecule type" value="Genomic_DNA"/>
</dbReference>
<dbReference type="Proteomes" id="UP001141259">
    <property type="component" value="Unassembled WGS sequence"/>
</dbReference>
<name>A0A9X2VQZ1_9PSEU</name>